<evidence type="ECO:0000256" key="1">
    <source>
        <dbReference type="ARBA" id="ARBA00023157"/>
    </source>
</evidence>
<dbReference type="CDD" id="cd00054">
    <property type="entry name" value="EGF_CA"/>
    <property type="match status" value="1"/>
</dbReference>
<evidence type="ECO:0000313" key="4">
    <source>
        <dbReference type="EMBL" id="WVZ82644.1"/>
    </source>
</evidence>
<dbReference type="SUPFAM" id="SSF57196">
    <property type="entry name" value="EGF/Laminin"/>
    <property type="match status" value="1"/>
</dbReference>
<dbReference type="PANTHER" id="PTHR33491">
    <property type="entry name" value="OSJNBA0016N04.9 PROTEIN"/>
    <property type="match status" value="1"/>
</dbReference>
<dbReference type="Proteomes" id="UP001341281">
    <property type="component" value="Chromosome 06"/>
</dbReference>
<protein>
    <recommendedName>
        <fullName evidence="3">NOTCH1 EGF-like calcium-binding domain-containing protein</fullName>
    </recommendedName>
</protein>
<reference evidence="4 5" key="1">
    <citation type="submission" date="2024-02" db="EMBL/GenBank/DDBJ databases">
        <title>High-quality chromosome-scale genome assembly of Pensacola bahiagrass (Paspalum notatum Flugge var. saurae).</title>
        <authorList>
            <person name="Vega J.M."/>
            <person name="Podio M."/>
            <person name="Orjuela J."/>
            <person name="Siena L.A."/>
            <person name="Pessino S.C."/>
            <person name="Combes M.C."/>
            <person name="Mariac C."/>
            <person name="Albertini E."/>
            <person name="Pupilli F."/>
            <person name="Ortiz J.P.A."/>
            <person name="Leblanc O."/>
        </authorList>
    </citation>
    <scope>NUCLEOTIDE SEQUENCE [LARGE SCALE GENOMIC DNA]</scope>
    <source>
        <strain evidence="4">R1</strain>
        <tissue evidence="4">Leaf</tissue>
    </source>
</reference>
<accession>A0AAQ3U1V7</accession>
<name>A0AAQ3U1V7_PASNO</name>
<dbReference type="EMBL" id="CP144750">
    <property type="protein sequence ID" value="WVZ82644.1"/>
    <property type="molecule type" value="Genomic_DNA"/>
</dbReference>
<feature type="compositionally biased region" description="Polar residues" evidence="2">
    <location>
        <begin position="91"/>
        <end position="102"/>
    </location>
</feature>
<feature type="non-terminal residue" evidence="4">
    <location>
        <position position="1"/>
    </location>
</feature>
<proteinExistence type="predicted"/>
<dbReference type="Gene3D" id="2.10.25.10">
    <property type="entry name" value="Laminin"/>
    <property type="match status" value="1"/>
</dbReference>
<feature type="domain" description="NOTCH1 EGF-like calcium-binding" evidence="3">
    <location>
        <begin position="54"/>
        <end position="87"/>
    </location>
</feature>
<dbReference type="InterPro" id="IPR049883">
    <property type="entry name" value="NOTCH1_EGF-like"/>
</dbReference>
<dbReference type="Pfam" id="PF07645">
    <property type="entry name" value="EGF_CA"/>
    <property type="match status" value="1"/>
</dbReference>
<dbReference type="AlphaFoldDB" id="A0AAQ3U1V7"/>
<evidence type="ECO:0000313" key="5">
    <source>
        <dbReference type="Proteomes" id="UP001341281"/>
    </source>
</evidence>
<organism evidence="4 5">
    <name type="scientific">Paspalum notatum var. saurae</name>
    <dbReference type="NCBI Taxonomy" id="547442"/>
    <lineage>
        <taxon>Eukaryota</taxon>
        <taxon>Viridiplantae</taxon>
        <taxon>Streptophyta</taxon>
        <taxon>Embryophyta</taxon>
        <taxon>Tracheophyta</taxon>
        <taxon>Spermatophyta</taxon>
        <taxon>Magnoliopsida</taxon>
        <taxon>Liliopsida</taxon>
        <taxon>Poales</taxon>
        <taxon>Poaceae</taxon>
        <taxon>PACMAD clade</taxon>
        <taxon>Panicoideae</taxon>
        <taxon>Andropogonodae</taxon>
        <taxon>Paspaleae</taxon>
        <taxon>Paspalinae</taxon>
        <taxon>Paspalum</taxon>
    </lineage>
</organism>
<keyword evidence="1" id="KW-1015">Disulfide bond</keyword>
<gene>
    <name evidence="4" type="ORF">U9M48_029888</name>
</gene>
<feature type="region of interest" description="Disordered" evidence="2">
    <location>
        <begin position="79"/>
        <end position="102"/>
    </location>
</feature>
<keyword evidence="5" id="KW-1185">Reference proteome</keyword>
<sequence>GNRTCGEARVNSPSYTCRGSNSQCINAPNGRGYLCNCSQGYYGKPYLDGGCQGINECEKPSKYHCNGKCKNTIGSNSCSCPAGRDYEPGSKESSMQSNALPQ</sequence>
<evidence type="ECO:0000259" key="3">
    <source>
        <dbReference type="Pfam" id="PF07645"/>
    </source>
</evidence>
<evidence type="ECO:0000256" key="2">
    <source>
        <dbReference type="SAM" id="MobiDB-lite"/>
    </source>
</evidence>